<comment type="caution">
    <text evidence="1">The sequence shown here is derived from an EMBL/GenBank/DDBJ whole genome shotgun (WGS) entry which is preliminary data.</text>
</comment>
<evidence type="ECO:0000313" key="1">
    <source>
        <dbReference type="EMBL" id="MEQ2220678.1"/>
    </source>
</evidence>
<dbReference type="EMBL" id="JAHRIQ010000512">
    <property type="protein sequence ID" value="MEQ2220678.1"/>
    <property type="molecule type" value="Genomic_DNA"/>
</dbReference>
<organism evidence="1 2">
    <name type="scientific">Ilyodon furcidens</name>
    <name type="common">goldbreast splitfin</name>
    <dbReference type="NCBI Taxonomy" id="33524"/>
    <lineage>
        <taxon>Eukaryota</taxon>
        <taxon>Metazoa</taxon>
        <taxon>Chordata</taxon>
        <taxon>Craniata</taxon>
        <taxon>Vertebrata</taxon>
        <taxon>Euteleostomi</taxon>
        <taxon>Actinopterygii</taxon>
        <taxon>Neopterygii</taxon>
        <taxon>Teleostei</taxon>
        <taxon>Neoteleostei</taxon>
        <taxon>Acanthomorphata</taxon>
        <taxon>Ovalentaria</taxon>
        <taxon>Atherinomorphae</taxon>
        <taxon>Cyprinodontiformes</taxon>
        <taxon>Goodeidae</taxon>
        <taxon>Ilyodon</taxon>
    </lineage>
</organism>
<gene>
    <name evidence="1" type="ORF">ILYODFUR_007840</name>
</gene>
<evidence type="ECO:0000313" key="2">
    <source>
        <dbReference type="Proteomes" id="UP001482620"/>
    </source>
</evidence>
<accession>A0ABV0SLX6</accession>
<proteinExistence type="predicted"/>
<keyword evidence="2" id="KW-1185">Reference proteome</keyword>
<name>A0ABV0SLX6_9TELE</name>
<reference evidence="1 2" key="1">
    <citation type="submission" date="2021-06" db="EMBL/GenBank/DDBJ databases">
        <authorList>
            <person name="Palmer J.M."/>
        </authorList>
    </citation>
    <scope>NUCLEOTIDE SEQUENCE [LARGE SCALE GENOMIC DNA]</scope>
    <source>
        <strain evidence="2">if_2019</strain>
        <tissue evidence="1">Muscle</tissue>
    </source>
</reference>
<protein>
    <submittedName>
        <fullName evidence="1">Uncharacterized protein</fullName>
    </submittedName>
</protein>
<dbReference type="Proteomes" id="UP001482620">
    <property type="component" value="Unassembled WGS sequence"/>
</dbReference>
<sequence>MLSITTSPSMMIFNEAGLRCREDDGTAPSDSTRRIPMSILRNDHFKMKQKGSSWDSNLSELLTMRQKRLRDHYATLKSDSSACTVLLRTTTLLVEAHLIR</sequence>